<reference evidence="4 5" key="1">
    <citation type="submission" date="2020-11" db="EMBL/GenBank/DDBJ databases">
        <title>Kefir isolates.</title>
        <authorList>
            <person name="Marcisauskas S."/>
            <person name="Kim Y."/>
            <person name="Blasche S."/>
        </authorList>
    </citation>
    <scope>NUCLEOTIDE SEQUENCE [LARGE SCALE GENOMIC DNA]</scope>
    <source>
        <strain evidence="4 5">KR</strain>
    </source>
</reference>
<evidence type="ECO:0000256" key="1">
    <source>
        <dbReference type="SAM" id="MobiDB-lite"/>
    </source>
</evidence>
<feature type="region of interest" description="Disordered" evidence="1">
    <location>
        <begin position="922"/>
        <end position="947"/>
    </location>
</feature>
<dbReference type="Gene3D" id="1.10.1410.10">
    <property type="match status" value="1"/>
</dbReference>
<dbReference type="SUPFAM" id="SSF50685">
    <property type="entry name" value="Barwin-like endoglucanases"/>
    <property type="match status" value="1"/>
</dbReference>
<dbReference type="GO" id="GO:0003729">
    <property type="term" value="F:mRNA binding"/>
    <property type="evidence" value="ECO:0007669"/>
    <property type="project" value="TreeGrafter"/>
</dbReference>
<feature type="region of interest" description="Disordered" evidence="1">
    <location>
        <begin position="1233"/>
        <end position="1273"/>
    </location>
</feature>
<dbReference type="PANTHER" id="PTHR23092">
    <property type="entry name" value="POLY(A) RNA POLYMERASE"/>
    <property type="match status" value="1"/>
</dbReference>
<evidence type="ECO:0000313" key="5">
    <source>
        <dbReference type="Proteomes" id="UP000777482"/>
    </source>
</evidence>
<evidence type="ECO:0000313" key="4">
    <source>
        <dbReference type="EMBL" id="KAG0661053.1"/>
    </source>
</evidence>
<comment type="caution">
    <text evidence="4">The sequence shown here is derived from an EMBL/GenBank/DDBJ whole genome shotgun (WGS) entry which is preliminary data.</text>
</comment>
<dbReference type="Pfam" id="PF22600">
    <property type="entry name" value="MTPAP-like_central"/>
    <property type="match status" value="1"/>
</dbReference>
<dbReference type="GO" id="GO:0031499">
    <property type="term" value="C:TRAMP complex"/>
    <property type="evidence" value="ECO:0007669"/>
    <property type="project" value="TreeGrafter"/>
</dbReference>
<feature type="compositionally biased region" description="Gly residues" evidence="1">
    <location>
        <begin position="1165"/>
        <end position="1175"/>
    </location>
</feature>
<dbReference type="InterPro" id="IPR054708">
    <property type="entry name" value="MTPAP-like_central"/>
</dbReference>
<keyword evidence="2" id="KW-0472">Membrane</keyword>
<feature type="region of interest" description="Disordered" evidence="1">
    <location>
        <begin position="1409"/>
        <end position="1463"/>
    </location>
</feature>
<dbReference type="GO" id="GO:0031123">
    <property type="term" value="P:RNA 3'-end processing"/>
    <property type="evidence" value="ECO:0007669"/>
    <property type="project" value="TreeGrafter"/>
</dbReference>
<dbReference type="SUPFAM" id="SSF81631">
    <property type="entry name" value="PAP/OAS1 substrate-binding domain"/>
    <property type="match status" value="1"/>
</dbReference>
<dbReference type="Proteomes" id="UP000777482">
    <property type="component" value="Unassembled WGS sequence"/>
</dbReference>
<feature type="domain" description="Poly(A) RNA polymerase mitochondrial-like central palm" evidence="3">
    <location>
        <begin position="34"/>
        <end position="160"/>
    </location>
</feature>
<protein>
    <recommendedName>
        <fullName evidence="3">Poly(A) RNA polymerase mitochondrial-like central palm domain-containing protein</fullName>
    </recommendedName>
</protein>
<dbReference type="InterPro" id="IPR045862">
    <property type="entry name" value="Trf4-like"/>
</dbReference>
<feature type="compositionally biased region" description="Low complexity" evidence="1">
    <location>
        <begin position="1129"/>
        <end position="1164"/>
    </location>
</feature>
<feature type="region of interest" description="Disordered" evidence="1">
    <location>
        <begin position="1018"/>
        <end position="1211"/>
    </location>
</feature>
<dbReference type="GO" id="GO:0010605">
    <property type="term" value="P:negative regulation of macromolecule metabolic process"/>
    <property type="evidence" value="ECO:0007669"/>
    <property type="project" value="UniProtKB-ARBA"/>
</dbReference>
<organism evidence="4 5">
    <name type="scientific">Rhodotorula mucilaginosa</name>
    <name type="common">Yeast</name>
    <name type="synonym">Rhodotorula rubra</name>
    <dbReference type="NCBI Taxonomy" id="5537"/>
    <lineage>
        <taxon>Eukaryota</taxon>
        <taxon>Fungi</taxon>
        <taxon>Dikarya</taxon>
        <taxon>Basidiomycota</taxon>
        <taxon>Pucciniomycotina</taxon>
        <taxon>Microbotryomycetes</taxon>
        <taxon>Sporidiobolales</taxon>
        <taxon>Sporidiobolaceae</taxon>
        <taxon>Rhodotorula</taxon>
    </lineage>
</organism>
<feature type="compositionally biased region" description="Low complexity" evidence="1">
    <location>
        <begin position="522"/>
        <end position="535"/>
    </location>
</feature>
<feature type="compositionally biased region" description="Low complexity" evidence="1">
    <location>
        <begin position="1186"/>
        <end position="1211"/>
    </location>
</feature>
<proteinExistence type="predicted"/>
<keyword evidence="5" id="KW-1185">Reference proteome</keyword>
<sequence length="1463" mass="155787">MAERSKPQHDERLPWMAERPRRLDDRRSGLGLLGEEMLAFYEWTKPTESERRLRAQVFACFEKVVAEIWPNAKCELFGSMQTDIYLPDGDFDVVVQDDSLRHHSTYSVLSTLKTAVVKCRFAQHHEVRLVTGAKVPIVKLKTTDKFGRFDMDVSFNSDKGPEGARESLRLLKEVEMRRPGNAERVKRLALLLKTLLVTYDLNEVRDGGIGGLTVFCMALSHVQLDDAPPSPDPGHEAALDLLRFLYRYAYGFDYQQQTITTAGGGGLLQKATRFPDSRPERLSIVHPVELNRDLASGSYGYEQVVACLRFAYHELKDFSSSFAAHDRLALCGPSLCIFGAAGFRLSEASRLQRQTNAYLIQQGTSLAGTYHPVLHKTLPTAYKAYRSGHGRLHEPSASDVTWVQIVAPPTRVYESQSSAWTSHRSYGASSMSPARFVAPANAEPYSAQWYQAQPASRASVLTTSTPDIDQVFARMSISSFSQPMPPSPEPFVSPRASGSSSHLEERAQPVSLQSSSPASNGSTPLSTPLSTPSDSSHGDEVVYKPPSDASVPNEDAAPRELATTSSFAAQPKSRQKSSSSRREPSPPGTQPSTSPTSTSTVQAAPMTAAATAARWNPQLGPMRSPHANITLADWSYTRPASSTRPSLPTPTMWIPPSWDPPLQHASSTHGTLLHRLPPVFGMAAPEKRYDQDESSASSEEDFVNAAAATPLPSSRPGSAASTARPSSRTSRASAGSRSSRRAKVHSSSSSESTDSEEEAELRDELANVDVEAGTVRGAPVGGRVERVMRSITKGHASRSAGQQSYAAVDDGGSSRRTKSHRSSRSSRSRGGSSRSYSLGATPAAAAYAADPLATEKLSKSQRKALAAADPESVAPTKRKSRWWWILLIAIILIIIVALIVFFVVRDRQSGDDSSDLLKANSTAAADRQNSTGSATNSNPSASVSGSLLTNLPGLTDGRFTTATTAATTATFDDGKYRPATTASVLTGVLSSASGTASGLLSGTGALASIGSPAAGQTGIAGHATDSSNVVPMPTGIAATPSQNHDDGTAHATGQTAVPTGWSPQQTEQSQQQPSSSWWSAPQDQGQDQGQGQDHGQQQQQPGQQQAAPSQGGWQSPAAPNGSPSGFDTPPYSYSNPSSSAPQQQPGNGYYNQGQPPQQQPTWPQGPGGGYGGQGAGQPSWNGGQAYGQPQPSQQGDGQQQPAYGGQGQGQYQNGQGAYPYAAAAPIAAGPYIGSGNAPPSSEEDGSHADMGTNAGGWPPHPQVSGQPQVPLHPFANSTAYKAERPEPFQTYKGNGTWFESSQHIGGCGFATQETDFVVALSNQTWESSRESKQPNSPSKFCGAEVLVTNQQTGMSIKAWVTEHCAYCVGANALDLSKAVFEKLTADTGGLDQGIVPILWGFTGNVSSVEPTKIAGKGGEKKHGGDDDKDEDEDHDSTEEGDESDKGWFDGWFGSSDESDHASE</sequence>
<feature type="compositionally biased region" description="Low complexity" evidence="1">
    <location>
        <begin position="1061"/>
        <end position="1115"/>
    </location>
</feature>
<dbReference type="GO" id="GO:1990817">
    <property type="term" value="F:poly(A) RNA polymerase activity"/>
    <property type="evidence" value="ECO:0007669"/>
    <property type="project" value="InterPro"/>
</dbReference>
<accession>A0A9P6W342</accession>
<keyword evidence="2" id="KW-1133">Transmembrane helix</keyword>
<feature type="compositionally biased region" description="Low complexity" evidence="1">
    <location>
        <begin position="590"/>
        <end position="605"/>
    </location>
</feature>
<dbReference type="InterPro" id="IPR036908">
    <property type="entry name" value="RlpA-like_sf"/>
</dbReference>
<feature type="compositionally biased region" description="Low complexity" evidence="1">
    <location>
        <begin position="828"/>
        <end position="837"/>
    </location>
</feature>
<feature type="compositionally biased region" description="Basic residues" evidence="1">
    <location>
        <begin position="815"/>
        <end position="827"/>
    </location>
</feature>
<dbReference type="SUPFAM" id="SSF81301">
    <property type="entry name" value="Nucleotidyltransferase"/>
    <property type="match status" value="1"/>
</dbReference>
<evidence type="ECO:0000256" key="2">
    <source>
        <dbReference type="SAM" id="Phobius"/>
    </source>
</evidence>
<dbReference type="OrthoDB" id="273917at2759"/>
<dbReference type="InterPro" id="IPR043519">
    <property type="entry name" value="NT_sf"/>
</dbReference>
<keyword evidence="2" id="KW-0812">Transmembrane</keyword>
<evidence type="ECO:0000259" key="3">
    <source>
        <dbReference type="Pfam" id="PF22600"/>
    </source>
</evidence>
<dbReference type="EMBL" id="PUHQ01000038">
    <property type="protein sequence ID" value="KAG0661053.1"/>
    <property type="molecule type" value="Genomic_DNA"/>
</dbReference>
<feature type="region of interest" description="Disordered" evidence="1">
    <location>
        <begin position="479"/>
        <end position="605"/>
    </location>
</feature>
<feature type="compositionally biased region" description="Low complexity" evidence="1">
    <location>
        <begin position="714"/>
        <end position="737"/>
    </location>
</feature>
<dbReference type="CDD" id="cd05402">
    <property type="entry name" value="NT_PAP_TUTase"/>
    <property type="match status" value="1"/>
</dbReference>
<dbReference type="Gene3D" id="3.30.460.10">
    <property type="entry name" value="Beta Polymerase, domain 2"/>
    <property type="match status" value="1"/>
</dbReference>
<dbReference type="PANTHER" id="PTHR23092:SF15">
    <property type="entry name" value="INACTIVE NON-CANONICAL POLY(A) RNA POLYMERASE PROTEIN TRF4-2-RELATED"/>
    <property type="match status" value="1"/>
</dbReference>
<feature type="region of interest" description="Disordered" evidence="1">
    <location>
        <begin position="707"/>
        <end position="837"/>
    </location>
</feature>
<feature type="compositionally biased region" description="Acidic residues" evidence="1">
    <location>
        <begin position="1426"/>
        <end position="1442"/>
    </location>
</feature>
<dbReference type="Gene3D" id="2.40.40.10">
    <property type="entry name" value="RlpA-like domain"/>
    <property type="match status" value="1"/>
</dbReference>
<name>A0A9P6W342_RHOMI</name>
<feature type="compositionally biased region" description="Polar residues" evidence="1">
    <location>
        <begin position="510"/>
        <end position="521"/>
    </location>
</feature>
<dbReference type="GO" id="GO:0043634">
    <property type="term" value="P:polyadenylation-dependent ncRNA catabolic process"/>
    <property type="evidence" value="ECO:0007669"/>
    <property type="project" value="TreeGrafter"/>
</dbReference>
<gene>
    <name evidence="4" type="ORF">C6P46_004160</name>
</gene>
<dbReference type="GO" id="GO:0005730">
    <property type="term" value="C:nucleolus"/>
    <property type="evidence" value="ECO:0007669"/>
    <property type="project" value="TreeGrafter"/>
</dbReference>
<feature type="transmembrane region" description="Helical" evidence="2">
    <location>
        <begin position="882"/>
        <end position="904"/>
    </location>
</feature>
<dbReference type="CDD" id="cd22191">
    <property type="entry name" value="DPBB_RlpA_EXP_N-like"/>
    <property type="match status" value="1"/>
</dbReference>